<name>A0ABV9HR18_9FLAO</name>
<keyword evidence="2" id="KW-1185">Reference proteome</keyword>
<comment type="caution">
    <text evidence="1">The sequence shown here is derived from an EMBL/GenBank/DDBJ whole genome shotgun (WGS) entry which is preliminary data.</text>
</comment>
<dbReference type="Proteomes" id="UP001596043">
    <property type="component" value="Unassembled WGS sequence"/>
</dbReference>
<protein>
    <submittedName>
        <fullName evidence="1">Uncharacterized protein</fullName>
    </submittedName>
</protein>
<sequence length="95" mass="10984">MDKQKLRELERRIDEVLFYVWDPIGVSDIPAARGEYSSYTMTILTYVLEEDLKKIASQLSKIESSSMGLTTNEIKNMKIAELLVDFKHAVEEELK</sequence>
<evidence type="ECO:0000313" key="2">
    <source>
        <dbReference type="Proteomes" id="UP001596043"/>
    </source>
</evidence>
<organism evidence="1 2">
    <name type="scientific">Dokdonia ponticola</name>
    <dbReference type="NCBI Taxonomy" id="2041041"/>
    <lineage>
        <taxon>Bacteria</taxon>
        <taxon>Pseudomonadati</taxon>
        <taxon>Bacteroidota</taxon>
        <taxon>Flavobacteriia</taxon>
        <taxon>Flavobacteriales</taxon>
        <taxon>Flavobacteriaceae</taxon>
        <taxon>Dokdonia</taxon>
    </lineage>
</organism>
<evidence type="ECO:0000313" key="1">
    <source>
        <dbReference type="EMBL" id="MFC4632409.1"/>
    </source>
</evidence>
<reference evidence="2" key="1">
    <citation type="journal article" date="2019" name="Int. J. Syst. Evol. Microbiol.">
        <title>The Global Catalogue of Microorganisms (GCM) 10K type strain sequencing project: providing services to taxonomists for standard genome sequencing and annotation.</title>
        <authorList>
            <consortium name="The Broad Institute Genomics Platform"/>
            <consortium name="The Broad Institute Genome Sequencing Center for Infectious Disease"/>
            <person name="Wu L."/>
            <person name="Ma J."/>
        </authorList>
    </citation>
    <scope>NUCLEOTIDE SEQUENCE [LARGE SCALE GENOMIC DNA]</scope>
    <source>
        <strain evidence="2">YJ-61-S</strain>
    </source>
</reference>
<proteinExistence type="predicted"/>
<gene>
    <name evidence="1" type="ORF">ACFO3O_00705</name>
</gene>
<accession>A0ABV9HR18</accession>
<dbReference type="RefSeq" id="WP_379976599.1">
    <property type="nucleotide sequence ID" value="NZ_JBHSFV010000001.1"/>
</dbReference>
<dbReference type="EMBL" id="JBHSFV010000001">
    <property type="protein sequence ID" value="MFC4632409.1"/>
    <property type="molecule type" value="Genomic_DNA"/>
</dbReference>